<feature type="chain" id="PRO_5016392905" description="VCBS repeat-containing protein" evidence="1">
    <location>
        <begin position="22"/>
        <end position="329"/>
    </location>
</feature>
<feature type="signal peptide" evidence="1">
    <location>
        <begin position="1"/>
        <end position="21"/>
    </location>
</feature>
<protein>
    <recommendedName>
        <fullName evidence="4">VCBS repeat-containing protein</fullName>
    </recommendedName>
</protein>
<evidence type="ECO:0000313" key="2">
    <source>
        <dbReference type="EMBL" id="AXA36854.1"/>
    </source>
</evidence>
<dbReference type="KEGG" id="schv:BRCON_2077"/>
<evidence type="ECO:0008006" key="4">
    <source>
        <dbReference type="Google" id="ProtNLM"/>
    </source>
</evidence>
<reference evidence="2 3" key="1">
    <citation type="submission" date="2018-05" db="EMBL/GenBank/DDBJ databases">
        <title>A metagenomic window into the 2 km-deep terrestrial subsurface aquifer revealed taxonomically and functionally diverse microbial community comprising novel uncultured bacterial lineages.</title>
        <authorList>
            <person name="Kadnikov V.V."/>
            <person name="Mardanov A.V."/>
            <person name="Beletsky A.V."/>
            <person name="Banks D."/>
            <person name="Pimenov N.V."/>
            <person name="Frank Y.A."/>
            <person name="Karnachuk O.V."/>
            <person name="Ravin N.V."/>
        </authorList>
    </citation>
    <scope>NUCLEOTIDE SEQUENCE [LARGE SCALE GENOMIC DNA]</scope>
    <source>
        <strain evidence="2">BY</strain>
    </source>
</reference>
<dbReference type="InterPro" id="IPR028994">
    <property type="entry name" value="Integrin_alpha_N"/>
</dbReference>
<proteinExistence type="predicted"/>
<evidence type="ECO:0000256" key="1">
    <source>
        <dbReference type="SAM" id="SignalP"/>
    </source>
</evidence>
<dbReference type="SUPFAM" id="SSF69318">
    <property type="entry name" value="Integrin alpha N-terminal domain"/>
    <property type="match status" value="1"/>
</dbReference>
<dbReference type="EMBL" id="CP030759">
    <property type="protein sequence ID" value="AXA36854.1"/>
    <property type="molecule type" value="Genomic_DNA"/>
</dbReference>
<evidence type="ECO:0000313" key="3">
    <source>
        <dbReference type="Proteomes" id="UP000262583"/>
    </source>
</evidence>
<organism evidence="2 3">
    <name type="scientific">Sumerlaea chitinivorans</name>
    <dbReference type="NCBI Taxonomy" id="2250252"/>
    <lineage>
        <taxon>Bacteria</taxon>
        <taxon>Candidatus Sumerlaeota</taxon>
        <taxon>Candidatus Sumerlaeia</taxon>
        <taxon>Candidatus Sumerlaeales</taxon>
        <taxon>Candidatus Sumerlaeaceae</taxon>
        <taxon>Candidatus Sumerlaea</taxon>
    </lineage>
</organism>
<keyword evidence="1" id="KW-0732">Signal</keyword>
<dbReference type="AlphaFoldDB" id="A0A2Z4Y6M6"/>
<gene>
    <name evidence="2" type="ORF">BRCON_2077</name>
</gene>
<name>A0A2Z4Y6M6_SUMC1</name>
<dbReference type="Proteomes" id="UP000262583">
    <property type="component" value="Chromosome"/>
</dbReference>
<accession>A0A2Z4Y6M6</accession>
<sequence length="329" mass="36793">MRYFLGISCALLLGVLNLASATEPPPVLRVDLNADGRPEEISARKSATTEFAEFYQVTVRDSSGTLLWQSPKVTTTDHPFAFGVWEEGDSLPQIAADVDGDGAVELLVPAPRSDVSPTYYRIFRWQKSAFEHVRNRALFASAMNPESFTWITEAPIYGRWIDEFLGTDPAGNFTVRIGEMQEGRYRTGLASVERTSTGFRIVRWINPLTEVGPTESPEQPPATSQPSANMAIVRYLAAITDVDRRSSSGVPLTELKDILAQDRANVHRFGRRQRGDELDSYFTTPAHRELFQRLRVSCPLKLAERIRTGGNVLIFVTVYPDRVEIEEAP</sequence>